<dbReference type="GO" id="GO:0005886">
    <property type="term" value="C:plasma membrane"/>
    <property type="evidence" value="ECO:0007669"/>
    <property type="project" value="UniProtKB-SubCell"/>
</dbReference>
<dbReference type="RefSeq" id="WP_094637632.1">
    <property type="nucleotide sequence ID" value="NZ_CP062938.1"/>
</dbReference>
<dbReference type="SUPFAM" id="SSF103473">
    <property type="entry name" value="MFS general substrate transporter"/>
    <property type="match status" value="1"/>
</dbReference>
<feature type="transmembrane region" description="Helical" evidence="8">
    <location>
        <begin position="206"/>
        <end position="230"/>
    </location>
</feature>
<keyword evidence="3" id="KW-1003">Cell membrane</keyword>
<evidence type="ECO:0000256" key="1">
    <source>
        <dbReference type="ARBA" id="ARBA00004651"/>
    </source>
</evidence>
<feature type="region of interest" description="Disordered" evidence="7">
    <location>
        <begin position="1"/>
        <end position="47"/>
    </location>
</feature>
<accession>A0A261G017</accession>
<keyword evidence="12" id="KW-1185">Reference proteome</keyword>
<evidence type="ECO:0000256" key="3">
    <source>
        <dbReference type="ARBA" id="ARBA00022475"/>
    </source>
</evidence>
<proteinExistence type="predicted"/>
<evidence type="ECO:0000256" key="5">
    <source>
        <dbReference type="ARBA" id="ARBA00022989"/>
    </source>
</evidence>
<evidence type="ECO:0000256" key="8">
    <source>
        <dbReference type="SAM" id="Phobius"/>
    </source>
</evidence>
<reference evidence="10 12" key="2">
    <citation type="submission" date="2020-10" db="EMBL/GenBank/DDBJ databases">
        <title>Genome sequencing of Bifidobacterium eulemuris_DSMZ_100216.</title>
        <authorList>
            <person name="Kim J."/>
        </authorList>
    </citation>
    <scope>NUCLEOTIDE SEQUENCE [LARGE SCALE GENOMIC DNA]</scope>
    <source>
        <strain evidence="10 12">DSM 100216</strain>
    </source>
</reference>
<feature type="transmembrane region" description="Helical" evidence="8">
    <location>
        <begin position="367"/>
        <end position="392"/>
    </location>
</feature>
<feature type="transmembrane region" description="Helical" evidence="8">
    <location>
        <begin position="130"/>
        <end position="161"/>
    </location>
</feature>
<dbReference type="KEGG" id="beu:BE0216_08770"/>
<dbReference type="AlphaFoldDB" id="A0A261G017"/>
<sequence length="459" mass="48974">MNRDSAHPAESRSTHDSHSRYATRNTRIRHDGHDNRNHRNSNRNNTSPLRSRDFVLLVTGQGISLFGNMTLRFAMSMWVLDETGSATIFASILAVSIVPTILLSPFGGVLADRVNRRTIMVALDAASGALVLACALVFAALGFNIAAVATMQVLLAVLGAFETPTVQAALPQLLRRQDSGTLRQGMAVVNQVQQLASLLPSFLGGVLYAFFGIRLMMSIAVASFALAAALECFIRLGDPRGDATAEPSCEQPSPLDDLKAGVRFLIYERPNILKLMLFAAILNFVVAGYSAVGFPYIIRTALGFDATVYGFSDGLLGVAGVAGAFIAGTVAARLTIEHMAPSLYALALALIPQGIAFMLPIGNWAKLAVLVVFSCAVVIACSFTNLIAIPAIQLRTPQEMTGKVMSLASSLAMCAQPLGQMLYGWAYDRLPVAAVLLVSGLAMIALTLIGTPIFRHFDD</sequence>
<dbReference type="Proteomes" id="UP000593943">
    <property type="component" value="Chromosome"/>
</dbReference>
<evidence type="ECO:0000313" key="11">
    <source>
        <dbReference type="Proteomes" id="UP000216057"/>
    </source>
</evidence>
<feature type="transmembrane region" description="Helical" evidence="8">
    <location>
        <begin position="275"/>
        <end position="298"/>
    </location>
</feature>
<dbReference type="Proteomes" id="UP000216057">
    <property type="component" value="Unassembled WGS sequence"/>
</dbReference>
<feature type="transmembrane region" description="Helical" evidence="8">
    <location>
        <begin position="87"/>
        <end position="110"/>
    </location>
</feature>
<feature type="compositionally biased region" description="Basic and acidic residues" evidence="7">
    <location>
        <begin position="28"/>
        <end position="37"/>
    </location>
</feature>
<dbReference type="CDD" id="cd06173">
    <property type="entry name" value="MFS_MefA_like"/>
    <property type="match status" value="1"/>
</dbReference>
<feature type="transmembrane region" description="Helical" evidence="8">
    <location>
        <begin position="404"/>
        <end position="426"/>
    </location>
</feature>
<evidence type="ECO:0000256" key="7">
    <source>
        <dbReference type="SAM" id="MobiDB-lite"/>
    </source>
</evidence>
<dbReference type="EMBL" id="MWWZ01000014">
    <property type="protein sequence ID" value="OZG64779.1"/>
    <property type="molecule type" value="Genomic_DNA"/>
</dbReference>
<keyword evidence="6 8" id="KW-0472">Membrane</keyword>
<feature type="transmembrane region" description="Helical" evidence="8">
    <location>
        <begin position="343"/>
        <end position="361"/>
    </location>
</feature>
<gene>
    <name evidence="10" type="ORF">BE0216_08770</name>
    <name evidence="9" type="ORF">BEUL_2134</name>
</gene>
<feature type="transmembrane region" description="Helical" evidence="8">
    <location>
        <begin position="432"/>
        <end position="454"/>
    </location>
</feature>
<feature type="compositionally biased region" description="Basic and acidic residues" evidence="7">
    <location>
        <begin position="1"/>
        <end position="19"/>
    </location>
</feature>
<feature type="transmembrane region" description="Helical" evidence="8">
    <location>
        <begin position="318"/>
        <end position="336"/>
    </location>
</feature>
<dbReference type="OrthoDB" id="69054at2"/>
<keyword evidence="5 8" id="KW-1133">Transmembrane helix</keyword>
<keyword evidence="4 8" id="KW-0812">Transmembrane</keyword>
<organism evidence="9 11">
    <name type="scientific">Bifidobacterium eulemuris</name>
    <dbReference type="NCBI Taxonomy" id="1765219"/>
    <lineage>
        <taxon>Bacteria</taxon>
        <taxon>Bacillati</taxon>
        <taxon>Actinomycetota</taxon>
        <taxon>Actinomycetes</taxon>
        <taxon>Bifidobacteriales</taxon>
        <taxon>Bifidobacteriaceae</taxon>
        <taxon>Bifidobacterium</taxon>
    </lineage>
</organism>
<dbReference type="InterPro" id="IPR011701">
    <property type="entry name" value="MFS"/>
</dbReference>
<protein>
    <submittedName>
        <fullName evidence="9">MFS transporter</fullName>
    </submittedName>
</protein>
<evidence type="ECO:0000256" key="4">
    <source>
        <dbReference type="ARBA" id="ARBA00022692"/>
    </source>
</evidence>
<dbReference type="EMBL" id="CP062938">
    <property type="protein sequence ID" value="QOL32521.1"/>
    <property type="molecule type" value="Genomic_DNA"/>
</dbReference>
<dbReference type="Pfam" id="PF07690">
    <property type="entry name" value="MFS_1"/>
    <property type="match status" value="1"/>
</dbReference>
<dbReference type="PANTHER" id="PTHR43266">
    <property type="entry name" value="MACROLIDE-EFFLUX PROTEIN"/>
    <property type="match status" value="1"/>
</dbReference>
<comment type="subcellular location">
    <subcellularLocation>
        <location evidence="1">Cell membrane</location>
        <topology evidence="1">Multi-pass membrane protein</topology>
    </subcellularLocation>
</comment>
<feature type="transmembrane region" description="Helical" evidence="8">
    <location>
        <begin position="54"/>
        <end position="75"/>
    </location>
</feature>
<dbReference type="PANTHER" id="PTHR43266:SF9">
    <property type="entry name" value="PERMEASE, MAJOR FACILITATOR SUPERFAMILY-RELATED"/>
    <property type="match status" value="1"/>
</dbReference>
<evidence type="ECO:0000313" key="9">
    <source>
        <dbReference type="EMBL" id="OZG64779.1"/>
    </source>
</evidence>
<name>A0A261G017_9BIFI</name>
<reference evidence="9 11" key="1">
    <citation type="journal article" date="2017" name="BMC Genomics">
        <title>Comparative genomic and phylogenomic analyses of the Bifidobacteriaceae family.</title>
        <authorList>
            <person name="Lugli G.A."/>
            <person name="Milani C."/>
            <person name="Turroni F."/>
            <person name="Duranti S."/>
            <person name="Mancabelli L."/>
            <person name="Mangifesta M."/>
            <person name="Ferrario C."/>
            <person name="Modesto M."/>
            <person name="Mattarelli P."/>
            <person name="Jiri K."/>
            <person name="van Sinderen D."/>
            <person name="Ventura M."/>
        </authorList>
    </citation>
    <scope>NUCLEOTIDE SEQUENCE [LARGE SCALE GENOMIC DNA]</scope>
    <source>
        <strain evidence="9 11">DSM 100216</strain>
    </source>
</reference>
<dbReference type="GO" id="GO:0022857">
    <property type="term" value="F:transmembrane transporter activity"/>
    <property type="evidence" value="ECO:0007669"/>
    <property type="project" value="InterPro"/>
</dbReference>
<evidence type="ECO:0000256" key="2">
    <source>
        <dbReference type="ARBA" id="ARBA00022448"/>
    </source>
</evidence>
<evidence type="ECO:0000313" key="10">
    <source>
        <dbReference type="EMBL" id="QOL32521.1"/>
    </source>
</evidence>
<keyword evidence="2" id="KW-0813">Transport</keyword>
<dbReference type="Gene3D" id="1.20.1250.20">
    <property type="entry name" value="MFS general substrate transporter like domains"/>
    <property type="match status" value="1"/>
</dbReference>
<dbReference type="InterPro" id="IPR036259">
    <property type="entry name" value="MFS_trans_sf"/>
</dbReference>
<evidence type="ECO:0000256" key="6">
    <source>
        <dbReference type="ARBA" id="ARBA00023136"/>
    </source>
</evidence>
<evidence type="ECO:0000313" key="12">
    <source>
        <dbReference type="Proteomes" id="UP000593943"/>
    </source>
</evidence>